<dbReference type="PROSITE" id="PS50067">
    <property type="entry name" value="KINESIN_MOTOR_2"/>
    <property type="match status" value="1"/>
</dbReference>
<keyword evidence="2 5" id="KW-0547">Nucleotide-binding</keyword>
<keyword evidence="4 5" id="KW-0505">Motor protein</keyword>
<dbReference type="Pfam" id="PF00225">
    <property type="entry name" value="Kinesin"/>
    <property type="match status" value="1"/>
</dbReference>
<dbReference type="GO" id="GO:0015630">
    <property type="term" value="C:microtubule cytoskeleton"/>
    <property type="evidence" value="ECO:0007669"/>
    <property type="project" value="TreeGrafter"/>
</dbReference>
<dbReference type="InterPro" id="IPR027417">
    <property type="entry name" value="P-loop_NTPase"/>
</dbReference>
<gene>
    <name evidence="9" type="ORF">GOP47_0000479</name>
</gene>
<evidence type="ECO:0000256" key="4">
    <source>
        <dbReference type="ARBA" id="ARBA00023175"/>
    </source>
</evidence>
<evidence type="ECO:0000256" key="3">
    <source>
        <dbReference type="ARBA" id="ARBA00022840"/>
    </source>
</evidence>
<keyword evidence="1" id="KW-0934">Plastid</keyword>
<dbReference type="InterPro" id="IPR036961">
    <property type="entry name" value="Kinesin_motor_dom_sf"/>
</dbReference>
<feature type="binding site" evidence="5">
    <location>
        <begin position="416"/>
        <end position="423"/>
    </location>
    <ligand>
        <name>ATP</name>
        <dbReference type="ChEBI" id="CHEBI:30616"/>
    </ligand>
</feature>
<dbReference type="GO" id="GO:0003777">
    <property type="term" value="F:microtubule motor activity"/>
    <property type="evidence" value="ECO:0007669"/>
    <property type="project" value="InterPro"/>
</dbReference>
<keyword evidence="6" id="KW-0175">Coiled coil</keyword>
<evidence type="ECO:0000256" key="7">
    <source>
        <dbReference type="SAM" id="MobiDB-lite"/>
    </source>
</evidence>
<evidence type="ECO:0000313" key="10">
    <source>
        <dbReference type="Proteomes" id="UP000886520"/>
    </source>
</evidence>
<feature type="coiled-coil region" evidence="6">
    <location>
        <begin position="716"/>
        <end position="757"/>
    </location>
</feature>
<evidence type="ECO:0000313" key="9">
    <source>
        <dbReference type="EMBL" id="KAI5084310.1"/>
    </source>
</evidence>
<dbReference type="GO" id="GO:0005524">
    <property type="term" value="F:ATP binding"/>
    <property type="evidence" value="ECO:0007669"/>
    <property type="project" value="UniProtKB-UniRule"/>
</dbReference>
<sequence>MEGLSFELAFYVIFEALELEAGLAWKLQEPPHVHEALVESTSTILHADGDQSGDLNSLLNSRRLRGQKVRNYNGSVSKGFLLVPLLFLMALLVERAHFLSMEDEDGDCDMHRERSVSSQLCSSSPSSHMPTTSDIRSNNGTNSNGLWIHEMFPWNTLAARTLNVYGRDGKMAGKIQFQTSRASAAFVDVKLSIIGSDLTLLTCSVSRSLLSSGAYPPKTPSYCTHHFVPDKLLLNYMPLFQHLDNDAEGTMVQIEKELSVCDNNLMLEELKNEVLYNQDDMIKENWNDVKLQRDVSRKITVLETEIGDLREKLLQQSKDLKASHDQVLELKGNIRVFCRCRPPTLNEEIAGSPSVIEFRPLHNHDLYVCTHDGVRKTFKFDRVFTPSHSQEEVFLETAPLVVSVLDGFNVCIFAYGQTGTGKTFTMEGTEANRGINYRTLEKLFQLASQRKEQCRYEISVSVLEVYNEEIRDLLTSSSSSLGQNCKKLEIKQGAEGIHHVLGAVEAPVQSIKEVWKVLQTGSRARTVGSTNANKHSSRSHCLLCVMVKGENFLTGEFTKSKLWLIDLAGSERIGKTDVCGEQLKEAQNINKSLSALGDVIHALASRNSHIPYRNSKITHLLQDSLGGQSKTLMFVQISPCEHDVGETLCSLNFASRVRGIELGAVRKQLDPAELLKYKKMVEKTREDGLKKDAIIVELQAAAKVKEQTCKALSVKVKENERLLANEKKARVTAEEKLKEQQTLIDKQRLLIEKLSTEVRAKQSGLSQVPADQKIPLPFTPRRPPLQERLTDNREQTVHHTKKRAAVGYLQKENVCNEVVAGTHPLKNYHRRGSLKGAVLQEDPTEELTDIRRRGRASLCVLPQINTRHQGRASLCVFPQREPSQWAASVAPAPPTLKFAEPRTRMSKACRVDPASLEVGDSRLTTPRSTMEAPKKIHLQSPYFLQPGCSGGAFIARRIGNINVPRGKPPQHPHQAVTMVLQYQPKRPLTGQNGDDMGRPLNKVRRLSAATPPPPPHTQMMNCALPSTPAPVLVGGGPHSHHPPTNSTGRLSMTPCSQWENPWGAALLPSTTASTPVGIPILGEARRVPLSSKKSAVSRTLMR</sequence>
<dbReference type="SUPFAM" id="SSF52540">
    <property type="entry name" value="P-loop containing nucleoside triphosphate hydrolases"/>
    <property type="match status" value="1"/>
</dbReference>
<dbReference type="GO" id="GO:0007018">
    <property type="term" value="P:microtubule-based movement"/>
    <property type="evidence" value="ECO:0007669"/>
    <property type="project" value="InterPro"/>
</dbReference>
<dbReference type="Proteomes" id="UP000886520">
    <property type="component" value="Chromosome 1"/>
</dbReference>
<dbReference type="FunFam" id="3.40.850.10:FF:000113">
    <property type="entry name" value="Kinesin-like protein"/>
    <property type="match status" value="1"/>
</dbReference>
<evidence type="ECO:0000259" key="8">
    <source>
        <dbReference type="PROSITE" id="PS50067"/>
    </source>
</evidence>
<reference evidence="9" key="1">
    <citation type="submission" date="2021-01" db="EMBL/GenBank/DDBJ databases">
        <title>Adiantum capillus-veneris genome.</title>
        <authorList>
            <person name="Fang Y."/>
            <person name="Liao Q."/>
        </authorList>
    </citation>
    <scope>NUCLEOTIDE SEQUENCE</scope>
    <source>
        <strain evidence="9">H3</strain>
        <tissue evidence="9">Leaf</tissue>
    </source>
</reference>
<dbReference type="GO" id="GO:0008017">
    <property type="term" value="F:microtubule binding"/>
    <property type="evidence" value="ECO:0007669"/>
    <property type="project" value="InterPro"/>
</dbReference>
<evidence type="ECO:0000256" key="1">
    <source>
        <dbReference type="ARBA" id="ARBA00022528"/>
    </source>
</evidence>
<evidence type="ECO:0000256" key="5">
    <source>
        <dbReference type="PROSITE-ProRule" id="PRU00283"/>
    </source>
</evidence>
<dbReference type="OrthoDB" id="3176171at2759"/>
<proteinExistence type="inferred from homology"/>
<comment type="similarity">
    <text evidence="5">Belongs to the TRAFAC class myosin-kinesin ATPase superfamily. Kinesin family.</text>
</comment>
<dbReference type="PANTHER" id="PTHR47972:SF35">
    <property type="entry name" value="KINESIN-LIKE PROTEIN KIN-14Q"/>
    <property type="match status" value="1"/>
</dbReference>
<evidence type="ECO:0000256" key="6">
    <source>
        <dbReference type="SAM" id="Coils"/>
    </source>
</evidence>
<dbReference type="SMART" id="SM00129">
    <property type="entry name" value="KISc"/>
    <property type="match status" value="1"/>
</dbReference>
<keyword evidence="10" id="KW-1185">Reference proteome</keyword>
<dbReference type="AlphaFoldDB" id="A0A9D4ZT45"/>
<dbReference type="Gene3D" id="3.40.850.10">
    <property type="entry name" value="Kinesin motor domain"/>
    <property type="match status" value="1"/>
</dbReference>
<organism evidence="9 10">
    <name type="scientific">Adiantum capillus-veneris</name>
    <name type="common">Maidenhair fern</name>
    <dbReference type="NCBI Taxonomy" id="13818"/>
    <lineage>
        <taxon>Eukaryota</taxon>
        <taxon>Viridiplantae</taxon>
        <taxon>Streptophyta</taxon>
        <taxon>Embryophyta</taxon>
        <taxon>Tracheophyta</taxon>
        <taxon>Polypodiopsida</taxon>
        <taxon>Polypodiidae</taxon>
        <taxon>Polypodiales</taxon>
        <taxon>Pteridineae</taxon>
        <taxon>Pteridaceae</taxon>
        <taxon>Vittarioideae</taxon>
        <taxon>Adiantum</taxon>
    </lineage>
</organism>
<protein>
    <recommendedName>
        <fullName evidence="8">Kinesin motor domain-containing protein</fullName>
    </recommendedName>
</protein>
<keyword evidence="3 5" id="KW-0067">ATP-binding</keyword>
<dbReference type="InterPro" id="IPR027640">
    <property type="entry name" value="Kinesin-like_fam"/>
</dbReference>
<comment type="caution">
    <text evidence="9">The sequence shown here is derived from an EMBL/GenBank/DDBJ whole genome shotgun (WGS) entry which is preliminary data.</text>
</comment>
<feature type="compositionally biased region" description="Low complexity" evidence="7">
    <location>
        <begin position="117"/>
        <end position="127"/>
    </location>
</feature>
<dbReference type="CDD" id="cd01366">
    <property type="entry name" value="KISc_C_terminal"/>
    <property type="match status" value="1"/>
</dbReference>
<dbReference type="EMBL" id="JABFUD020000001">
    <property type="protein sequence ID" value="KAI5084310.1"/>
    <property type="molecule type" value="Genomic_DNA"/>
</dbReference>
<dbReference type="InterPro" id="IPR001752">
    <property type="entry name" value="Kinesin_motor_dom"/>
</dbReference>
<dbReference type="PANTHER" id="PTHR47972">
    <property type="entry name" value="KINESIN-LIKE PROTEIN KLP-3"/>
    <property type="match status" value="1"/>
</dbReference>
<dbReference type="InterPro" id="IPR019821">
    <property type="entry name" value="Kinesin_motor_CS"/>
</dbReference>
<feature type="domain" description="Kinesin motor" evidence="8">
    <location>
        <begin position="333"/>
        <end position="660"/>
    </location>
</feature>
<name>A0A9D4ZT45_ADICA</name>
<evidence type="ECO:0000256" key="2">
    <source>
        <dbReference type="ARBA" id="ARBA00022741"/>
    </source>
</evidence>
<keyword evidence="1" id="KW-0150">Chloroplast</keyword>
<dbReference type="PRINTS" id="PR00380">
    <property type="entry name" value="KINESINHEAVY"/>
</dbReference>
<dbReference type="PROSITE" id="PS00411">
    <property type="entry name" value="KINESIN_MOTOR_1"/>
    <property type="match status" value="1"/>
</dbReference>
<feature type="region of interest" description="Disordered" evidence="7">
    <location>
        <begin position="117"/>
        <end position="136"/>
    </location>
</feature>
<accession>A0A9D4ZT45</accession>